<name>A0A7S4W4R7_9DINO</name>
<protein>
    <recommendedName>
        <fullName evidence="2">Prolyl 4-hydroxylase alpha subunit Fe(2+) 2OG dioxygenase domain-containing protein</fullName>
    </recommendedName>
</protein>
<organism evidence="1">
    <name type="scientific">Alexandrium monilatum</name>
    <dbReference type="NCBI Taxonomy" id="311494"/>
    <lineage>
        <taxon>Eukaryota</taxon>
        <taxon>Sar</taxon>
        <taxon>Alveolata</taxon>
        <taxon>Dinophyceae</taxon>
        <taxon>Gonyaulacales</taxon>
        <taxon>Pyrocystaceae</taxon>
        <taxon>Alexandrium</taxon>
    </lineage>
</organism>
<proteinExistence type="predicted"/>
<gene>
    <name evidence="1" type="ORF">AMON00008_LOCUS39878</name>
</gene>
<accession>A0A7S4W4R7</accession>
<evidence type="ECO:0008006" key="2">
    <source>
        <dbReference type="Google" id="ProtNLM"/>
    </source>
</evidence>
<dbReference type="EMBL" id="HBNR01056716">
    <property type="protein sequence ID" value="CAE4623754.1"/>
    <property type="molecule type" value="Transcribed_RNA"/>
</dbReference>
<evidence type="ECO:0000313" key="1">
    <source>
        <dbReference type="EMBL" id="CAE4623754.1"/>
    </source>
</evidence>
<sequence length="335" mass="35544">MDGTRRQAELAMLLQSITMHGASLLLVCLDAASLLKPVLLPAVLLQASAAGRDISGREGIDVPPDGGISVQADPHWRGAGRAHVVAGVFGASGARRHRATPVLVSDGADAWSAYSRRLHRGTLVGCEAWAPLSAIPGGRANSFKCAAPSVSRAGGVWAAGLLNLFQRAPALAEAAARLYGVEVGGCSFGEDGHGLNVIVQNSTMHPDSFHPDLCEAPDGWARRWRGLTLLTYPHDAWETGWAGHLQLAGPRGRPVVRLAPLPNRSVLLDACIWHRATNPDHVAAPLRAGLAPSVALRRLLGIGRAKSSFRFRSWRFAVAMQMRCPPLRRGAVGGQ</sequence>
<reference evidence="1" key="1">
    <citation type="submission" date="2021-01" db="EMBL/GenBank/DDBJ databases">
        <authorList>
            <person name="Corre E."/>
            <person name="Pelletier E."/>
            <person name="Niang G."/>
            <person name="Scheremetjew M."/>
            <person name="Finn R."/>
            <person name="Kale V."/>
            <person name="Holt S."/>
            <person name="Cochrane G."/>
            <person name="Meng A."/>
            <person name="Brown T."/>
            <person name="Cohen L."/>
        </authorList>
    </citation>
    <scope>NUCLEOTIDE SEQUENCE</scope>
    <source>
        <strain evidence="1">CCMP3105</strain>
    </source>
</reference>
<dbReference type="Gene3D" id="2.60.120.620">
    <property type="entry name" value="q2cbj1_9rhob like domain"/>
    <property type="match status" value="1"/>
</dbReference>
<dbReference type="AlphaFoldDB" id="A0A7S4W4R7"/>